<evidence type="ECO:0000313" key="3">
    <source>
        <dbReference type="Proteomes" id="UP001186944"/>
    </source>
</evidence>
<dbReference type="PANTHER" id="PTHR34239:SF2">
    <property type="entry name" value="TRANSPOSABLE ELEMENT P TRANSPOSASE_THAP9 CONSERVED DOMAIN-CONTAINING PROTEIN"/>
    <property type="match status" value="1"/>
</dbReference>
<organism evidence="2 3">
    <name type="scientific">Pinctada imbricata</name>
    <name type="common">Atlantic pearl-oyster</name>
    <name type="synonym">Pinctada martensii</name>
    <dbReference type="NCBI Taxonomy" id="66713"/>
    <lineage>
        <taxon>Eukaryota</taxon>
        <taxon>Metazoa</taxon>
        <taxon>Spiralia</taxon>
        <taxon>Lophotrochozoa</taxon>
        <taxon>Mollusca</taxon>
        <taxon>Bivalvia</taxon>
        <taxon>Autobranchia</taxon>
        <taxon>Pteriomorphia</taxon>
        <taxon>Pterioida</taxon>
        <taxon>Pterioidea</taxon>
        <taxon>Pteriidae</taxon>
        <taxon>Pinctada</taxon>
    </lineage>
</organism>
<dbReference type="EMBL" id="VSWD01000001">
    <property type="protein sequence ID" value="KAK3108834.1"/>
    <property type="molecule type" value="Genomic_DNA"/>
</dbReference>
<dbReference type="AlphaFoldDB" id="A0AA89C4P1"/>
<evidence type="ECO:0000313" key="2">
    <source>
        <dbReference type="EMBL" id="KAK3108834.1"/>
    </source>
</evidence>
<comment type="caution">
    <text evidence="2">The sequence shown here is derived from an EMBL/GenBank/DDBJ whole genome shotgun (WGS) entry which is preliminary data.</text>
</comment>
<gene>
    <name evidence="2" type="ORF">FSP39_016888</name>
</gene>
<accession>A0AA89C4P1</accession>
<feature type="compositionally biased region" description="Low complexity" evidence="1">
    <location>
        <begin position="390"/>
        <end position="409"/>
    </location>
</feature>
<reference evidence="2" key="1">
    <citation type="submission" date="2019-08" db="EMBL/GenBank/DDBJ databases">
        <title>The improved chromosome-level genome for the pearl oyster Pinctada fucata martensii using PacBio sequencing and Hi-C.</title>
        <authorList>
            <person name="Zheng Z."/>
        </authorList>
    </citation>
    <scope>NUCLEOTIDE SEQUENCE</scope>
    <source>
        <strain evidence="2">ZZ-2019</strain>
        <tissue evidence="2">Adductor muscle</tissue>
    </source>
</reference>
<name>A0AA89C4P1_PINIB</name>
<protein>
    <submittedName>
        <fullName evidence="2">Uncharacterized protein</fullName>
    </submittedName>
</protein>
<feature type="compositionally biased region" description="Polar residues" evidence="1">
    <location>
        <begin position="355"/>
        <end position="367"/>
    </location>
</feature>
<keyword evidence="3" id="KW-1185">Reference proteome</keyword>
<dbReference type="PANTHER" id="PTHR34239">
    <property type="entry name" value="APPLE DOMAIN-CONTAINING PROTEIN"/>
    <property type="match status" value="1"/>
</dbReference>
<proteinExistence type="predicted"/>
<dbReference type="Proteomes" id="UP001186944">
    <property type="component" value="Unassembled WGS sequence"/>
</dbReference>
<feature type="region of interest" description="Disordered" evidence="1">
    <location>
        <begin position="114"/>
        <end position="173"/>
    </location>
</feature>
<evidence type="ECO:0000256" key="1">
    <source>
        <dbReference type="SAM" id="MobiDB-lite"/>
    </source>
</evidence>
<sequence length="418" mass="46355">MSEPVLHRLARELGIKNNEKAKQTSSSLEEPICIDQIDVYVVAGQSSSTGQNEQQSVPSDSEQNFQNEMLKTLLEAQKSQFEELKSFVQHEIEATNKRFDNLVADLVISDEPPSKKQRILDSSNMASDISAAKSADKGDPDPVPTKNADTPKSADISNKAEDTSEKTPPTSMIARLADKFTPTEKTGPQISEGLADLLKSVIRERGSKKDEDKKRSDILDKNLRPENCDVLTPPKVNKEIWTNISSTARSGDLDYQKTQNVVLRAIGPIVNVVDNLLQKDPEGKDEHSTAMVDELMESVSLLAYANEDLNQLRKNNIKNELNHDFRSLCSSQTPVTEYLFGENISEQVKTIQNTNKVGKKVSSTPSSHPFLGSRPSWTGGSRKGKGGWGKSRYPPQNSQPQRNPQSGPRKQAPLKRKY</sequence>
<feature type="region of interest" description="Disordered" evidence="1">
    <location>
        <begin position="355"/>
        <end position="418"/>
    </location>
</feature>